<organism evidence="1 2">
    <name type="scientific">Helicostylum pulchrum</name>
    <dbReference type="NCBI Taxonomy" id="562976"/>
    <lineage>
        <taxon>Eukaryota</taxon>
        <taxon>Fungi</taxon>
        <taxon>Fungi incertae sedis</taxon>
        <taxon>Mucoromycota</taxon>
        <taxon>Mucoromycotina</taxon>
        <taxon>Mucoromycetes</taxon>
        <taxon>Mucorales</taxon>
        <taxon>Mucorineae</taxon>
        <taxon>Mucoraceae</taxon>
        <taxon>Helicostylum</taxon>
    </lineage>
</organism>
<evidence type="ECO:0000313" key="2">
    <source>
        <dbReference type="Proteomes" id="UP001476247"/>
    </source>
</evidence>
<keyword evidence="2" id="KW-1185">Reference proteome</keyword>
<dbReference type="EMBL" id="BAABUJ010000029">
    <property type="protein sequence ID" value="GAA5803547.1"/>
    <property type="molecule type" value="Genomic_DNA"/>
</dbReference>
<comment type="caution">
    <text evidence="1">The sequence shown here is derived from an EMBL/GenBank/DDBJ whole genome shotgun (WGS) entry which is preliminary data.</text>
</comment>
<sequence length="113" mass="13234">MSTLCIHDACITYNNDRTEALNCGDRKFDLENQDLRRIDNFMDGLYEVFEKETPRTEEDQFLMQAISDFLGYQMQEITEDTSIETPNELHFVFIVTFPMARENSTRVNSTDVC</sequence>
<gene>
    <name evidence="1" type="ORF">HPULCUR_009029</name>
</gene>
<dbReference type="Proteomes" id="UP001476247">
    <property type="component" value="Unassembled WGS sequence"/>
</dbReference>
<reference evidence="1 2" key="1">
    <citation type="submission" date="2024-04" db="EMBL/GenBank/DDBJ databases">
        <title>genome sequences of Mucor flavus KT1a and Helicostylum pulchrum KT1b strains isolation_sourced from the surface of a dry-aged beef.</title>
        <authorList>
            <person name="Toyotome T."/>
            <person name="Hosono M."/>
            <person name="Torimaru M."/>
            <person name="Fukuda K."/>
            <person name="Mikami N."/>
        </authorList>
    </citation>
    <scope>NUCLEOTIDE SEQUENCE [LARGE SCALE GENOMIC DNA]</scope>
    <source>
        <strain evidence="1 2">KT1b</strain>
    </source>
</reference>
<name>A0ABP9Y9A8_9FUNG</name>
<protein>
    <submittedName>
        <fullName evidence="1">Uncharacterized protein</fullName>
    </submittedName>
</protein>
<evidence type="ECO:0000313" key="1">
    <source>
        <dbReference type="EMBL" id="GAA5803547.1"/>
    </source>
</evidence>
<accession>A0ABP9Y9A8</accession>
<proteinExistence type="predicted"/>